<protein>
    <submittedName>
        <fullName evidence="2">MSP domain-containing protein</fullName>
    </submittedName>
</protein>
<keyword evidence="1" id="KW-1185">Reference proteome</keyword>
<name>A0A1I7ZFQ3_9BILA</name>
<sequence>MPLRGIEHWTYCAAFKYRHLGKMSQYPIRECHWKCLPWSPSGADVWRSLVLTENTHLEVTERRDANSIQDYVKKELNPTTNTSIQKVIYMASASLKQRKKLIGFTKPQSTIPVVFGHSAVEDKQVMILMTISNSAEASRYPLRG</sequence>
<dbReference type="AlphaFoldDB" id="A0A1I7ZFQ3"/>
<accession>A0A1I7ZFQ3</accession>
<proteinExistence type="predicted"/>
<evidence type="ECO:0000313" key="1">
    <source>
        <dbReference type="Proteomes" id="UP000095287"/>
    </source>
</evidence>
<dbReference type="Proteomes" id="UP000095287">
    <property type="component" value="Unplaced"/>
</dbReference>
<evidence type="ECO:0000313" key="2">
    <source>
        <dbReference type="WBParaSite" id="L893_g25990.t1"/>
    </source>
</evidence>
<organism evidence="1 2">
    <name type="scientific">Steinernema glaseri</name>
    <dbReference type="NCBI Taxonomy" id="37863"/>
    <lineage>
        <taxon>Eukaryota</taxon>
        <taxon>Metazoa</taxon>
        <taxon>Ecdysozoa</taxon>
        <taxon>Nematoda</taxon>
        <taxon>Chromadorea</taxon>
        <taxon>Rhabditida</taxon>
        <taxon>Tylenchina</taxon>
        <taxon>Panagrolaimomorpha</taxon>
        <taxon>Strongyloidoidea</taxon>
        <taxon>Steinernematidae</taxon>
        <taxon>Steinernema</taxon>
    </lineage>
</organism>
<reference evidence="2" key="1">
    <citation type="submission" date="2016-11" db="UniProtKB">
        <authorList>
            <consortium name="WormBaseParasite"/>
        </authorList>
    </citation>
    <scope>IDENTIFICATION</scope>
</reference>
<dbReference type="WBParaSite" id="L893_g25990.t1">
    <property type="protein sequence ID" value="L893_g25990.t1"/>
    <property type="gene ID" value="L893_g25990"/>
</dbReference>